<proteinExistence type="inferred from homology"/>
<dbReference type="Pfam" id="PF12348">
    <property type="entry name" value="CLASP_N"/>
    <property type="match status" value="2"/>
</dbReference>
<evidence type="ECO:0000256" key="7">
    <source>
        <dbReference type="ARBA" id="ARBA00022737"/>
    </source>
</evidence>
<gene>
    <name evidence="14" type="ORF">NKR19_g6887</name>
</gene>
<keyword evidence="15" id="KW-1185">Reference proteome</keyword>
<comment type="function">
    <text evidence="10">Microtubule binding protein that promotes the stabilization of dynamic microtubules. Required for mitotic spindle formation.</text>
</comment>
<dbReference type="Gene3D" id="1.25.10.10">
    <property type="entry name" value="Leucine-rich Repeat Variant"/>
    <property type="match status" value="3"/>
</dbReference>
<accession>A0AA38VHM0</accession>
<dbReference type="GO" id="GO:0005881">
    <property type="term" value="C:cytoplasmic microtubule"/>
    <property type="evidence" value="ECO:0007669"/>
    <property type="project" value="TreeGrafter"/>
</dbReference>
<keyword evidence="5" id="KW-0132">Cell division</keyword>
<evidence type="ECO:0000256" key="2">
    <source>
        <dbReference type="ARBA" id="ARBA00009549"/>
    </source>
</evidence>
<dbReference type="SUPFAM" id="SSF48371">
    <property type="entry name" value="ARM repeat"/>
    <property type="match status" value="1"/>
</dbReference>
<comment type="subunit">
    <text evidence="3">Interacts with microtubules.</text>
</comment>
<evidence type="ECO:0000313" key="15">
    <source>
        <dbReference type="Proteomes" id="UP001174691"/>
    </source>
</evidence>
<keyword evidence="8" id="KW-0498">Mitosis</keyword>
<dbReference type="PANTHER" id="PTHR21567">
    <property type="entry name" value="CLASP"/>
    <property type="match status" value="1"/>
</dbReference>
<dbReference type="SMART" id="SM01349">
    <property type="entry name" value="TOG"/>
    <property type="match status" value="2"/>
</dbReference>
<evidence type="ECO:0000256" key="10">
    <source>
        <dbReference type="ARBA" id="ARBA00024889"/>
    </source>
</evidence>
<evidence type="ECO:0000256" key="5">
    <source>
        <dbReference type="ARBA" id="ARBA00022618"/>
    </source>
</evidence>
<dbReference type="InterPro" id="IPR034085">
    <property type="entry name" value="TOG"/>
</dbReference>
<dbReference type="GO" id="GO:0031110">
    <property type="term" value="P:regulation of microtubule polymerization or depolymerization"/>
    <property type="evidence" value="ECO:0007669"/>
    <property type="project" value="UniProtKB-ARBA"/>
</dbReference>
<comment type="subcellular location">
    <subcellularLocation>
        <location evidence="1">Cytoplasm</location>
        <location evidence="1">Cytoskeleton</location>
        <location evidence="1">Spindle</location>
    </subcellularLocation>
</comment>
<dbReference type="PROSITE" id="PS50077">
    <property type="entry name" value="HEAT_REPEAT"/>
    <property type="match status" value="1"/>
</dbReference>
<sequence length="1106" mass="119621">MADRITDQQVADLATLLRADANIDAKVNAVTAIKSGIKQHNVPDTCVAPLFDALRSASHSQHAVLVNAGFTALNHLLTRLSRQEPKYLVKEAARTLPLLVEKLGDQKEKFRILASQSMTTLYKFAPVDVERSVRNTAMVGKNARAKEMSLQWLLQMHQENGLQFRSYVPTLMELLEDADPSVRETAKSVVIELFRNAPNAAKSDLKRQLKTFKVRPAIEQAIVKEMVPTSSAQSSQLEEEVQPQPARPAFAASMSSISSERPITPMPDTKPEQVEPMYVNTQRELDDIFREIHTYFEGKETEQNWLKREESVTKIRKLLAGNAVSDFHDNLLGHLRSLLDGILKAVNSLRTSLSKEGCSLVQEMARIYGPGIDPMVEILMQNFIKLCGSTKKIASQQGNATIDAIVSKVTFNARILQHIWAACQDKNVQPRTYATGWLQTVLKKEAHHKSHIEHGGGLDVVEKCLKKGLADPNPGVREKMRATYWTFSGIWPARAEAIMDSLDPTAQKLLRNDPHNPNSPKKAENTTRPGLGLSKSTMGPPKPSLRETMLAQKKAAMAGKNLPPRPGSAMAHFSPQRTVSNSSTVSGASASASSTPAVRPRPEATHAPTSSGLHVAPMRPRRRPELAARPATAGPYSVRGHDLASTEQDSPPERVKRTPAVTPKAMGASPKRTVQRPKPGHASTASESSLPTPSKLVASKSAPSPRITPVAGSPRVTPGRASKPAPPPALSSSPTKAHEDFTMVVPSVANLKISSLGPSPKQSPKLATPPHPTLPVDGPSSPDTPSAPPLKVYEDPFTEDQATPKPSPFAANVLEDKPVNEHAAQPVRTASDPGSDATTPAAEPFSPEKAKQNARLLDSGITKIKAKALDVHGFRRLQGIIRDGAGSGGKSAVFTDERFDALVGGLFEYLESPLSTLAPEKVQDVKAQILATVRLLLKRMRDSFQPHVSRGLESLLRCRATYDGRTHMVSGLETLAAELVLLGDASEIAHVLGRMLGGLLADDESGDVGAARSLSMGLHVLAQMVEGKRPVYVPAEGELATLAGLAARCLGSRQSGVRMDAVALCVALHGRVGEQRFWEAVRGVDDDGKSLITYYVVKRQREAGNV</sequence>
<feature type="compositionally biased region" description="Low complexity" evidence="12">
    <location>
        <begin position="578"/>
        <end position="598"/>
    </location>
</feature>
<evidence type="ECO:0000256" key="11">
    <source>
        <dbReference type="PROSITE-ProRule" id="PRU00103"/>
    </source>
</evidence>
<dbReference type="InterPro" id="IPR024395">
    <property type="entry name" value="CLASP_N_dom"/>
</dbReference>
<dbReference type="GO" id="GO:1902903">
    <property type="term" value="P:regulation of supramolecular fiber organization"/>
    <property type="evidence" value="ECO:0007669"/>
    <property type="project" value="UniProtKB-ARBA"/>
</dbReference>
<feature type="domain" description="TOG" evidence="13">
    <location>
        <begin position="284"/>
        <end position="522"/>
    </location>
</feature>
<dbReference type="GO" id="GO:0051301">
    <property type="term" value="P:cell division"/>
    <property type="evidence" value="ECO:0007669"/>
    <property type="project" value="UniProtKB-KW"/>
</dbReference>
<keyword evidence="8" id="KW-0131">Cell cycle</keyword>
<organism evidence="14 15">
    <name type="scientific">Coniochaeta hoffmannii</name>
    <dbReference type="NCBI Taxonomy" id="91930"/>
    <lineage>
        <taxon>Eukaryota</taxon>
        <taxon>Fungi</taxon>
        <taxon>Dikarya</taxon>
        <taxon>Ascomycota</taxon>
        <taxon>Pezizomycotina</taxon>
        <taxon>Sordariomycetes</taxon>
        <taxon>Sordariomycetidae</taxon>
        <taxon>Coniochaetales</taxon>
        <taxon>Coniochaetaceae</taxon>
        <taxon>Coniochaeta</taxon>
    </lineage>
</organism>
<evidence type="ECO:0000259" key="13">
    <source>
        <dbReference type="SMART" id="SM01349"/>
    </source>
</evidence>
<dbReference type="Proteomes" id="UP001174691">
    <property type="component" value="Unassembled WGS sequence"/>
</dbReference>
<evidence type="ECO:0000256" key="4">
    <source>
        <dbReference type="ARBA" id="ARBA00022490"/>
    </source>
</evidence>
<reference evidence="14" key="1">
    <citation type="submission" date="2022-07" db="EMBL/GenBank/DDBJ databases">
        <title>Fungi with potential for degradation of polypropylene.</title>
        <authorList>
            <person name="Gostincar C."/>
        </authorList>
    </citation>
    <scope>NUCLEOTIDE SEQUENCE</scope>
    <source>
        <strain evidence="14">EXF-13287</strain>
    </source>
</reference>
<evidence type="ECO:0000256" key="6">
    <source>
        <dbReference type="ARBA" id="ARBA00022701"/>
    </source>
</evidence>
<evidence type="ECO:0000313" key="14">
    <source>
        <dbReference type="EMBL" id="KAJ9143260.1"/>
    </source>
</evidence>
<dbReference type="InterPro" id="IPR016024">
    <property type="entry name" value="ARM-type_fold"/>
</dbReference>
<keyword evidence="4" id="KW-0963">Cytoplasm</keyword>
<dbReference type="AlphaFoldDB" id="A0AA38VHM0"/>
<feature type="compositionally biased region" description="Polar residues" evidence="12">
    <location>
        <begin position="683"/>
        <end position="692"/>
    </location>
</feature>
<dbReference type="PANTHER" id="PTHR21567:SF9">
    <property type="entry name" value="CLIP-ASSOCIATING PROTEIN"/>
    <property type="match status" value="1"/>
</dbReference>
<evidence type="ECO:0000256" key="9">
    <source>
        <dbReference type="ARBA" id="ARBA00023212"/>
    </source>
</evidence>
<comment type="caution">
    <text evidence="14">The sequence shown here is derived from an EMBL/GenBank/DDBJ whole genome shotgun (WGS) entry which is preliminary data.</text>
</comment>
<dbReference type="GO" id="GO:1990023">
    <property type="term" value="C:mitotic spindle midzone"/>
    <property type="evidence" value="ECO:0007669"/>
    <property type="project" value="TreeGrafter"/>
</dbReference>
<comment type="similarity">
    <text evidence="2">Belongs to the CLASP family.</text>
</comment>
<evidence type="ECO:0000256" key="3">
    <source>
        <dbReference type="ARBA" id="ARBA00011375"/>
    </source>
</evidence>
<dbReference type="GO" id="GO:0060172">
    <property type="term" value="P:astral microtubule depolymerization"/>
    <property type="evidence" value="ECO:0007669"/>
    <property type="project" value="TreeGrafter"/>
</dbReference>
<evidence type="ECO:0000256" key="1">
    <source>
        <dbReference type="ARBA" id="ARBA00004186"/>
    </source>
</evidence>
<dbReference type="InterPro" id="IPR011989">
    <property type="entry name" value="ARM-like"/>
</dbReference>
<keyword evidence="9" id="KW-0206">Cytoskeleton</keyword>
<keyword evidence="6" id="KW-0493">Microtubule</keyword>
<dbReference type="GO" id="GO:0005876">
    <property type="term" value="C:spindle microtubule"/>
    <property type="evidence" value="ECO:0007669"/>
    <property type="project" value="TreeGrafter"/>
</dbReference>
<feature type="compositionally biased region" description="Polar residues" evidence="12">
    <location>
        <begin position="752"/>
        <end position="762"/>
    </location>
</feature>
<dbReference type="EMBL" id="JANBVN010000113">
    <property type="protein sequence ID" value="KAJ9143260.1"/>
    <property type="molecule type" value="Genomic_DNA"/>
</dbReference>
<feature type="region of interest" description="Disordered" evidence="12">
    <location>
        <begin position="507"/>
        <end position="853"/>
    </location>
</feature>
<name>A0AA38VHM0_9PEZI</name>
<keyword evidence="7" id="KW-0677">Repeat</keyword>
<feature type="repeat" description="HEAT" evidence="11">
    <location>
        <begin position="167"/>
        <end position="205"/>
    </location>
</feature>
<feature type="domain" description="TOG" evidence="13">
    <location>
        <begin position="1"/>
        <end position="236"/>
    </location>
</feature>
<dbReference type="InterPro" id="IPR021133">
    <property type="entry name" value="HEAT_type_2"/>
</dbReference>
<evidence type="ECO:0000256" key="8">
    <source>
        <dbReference type="ARBA" id="ARBA00022776"/>
    </source>
</evidence>
<evidence type="ECO:0000256" key="12">
    <source>
        <dbReference type="SAM" id="MobiDB-lite"/>
    </source>
</evidence>
<dbReference type="GO" id="GO:0005815">
    <property type="term" value="C:microtubule organizing center"/>
    <property type="evidence" value="ECO:0007669"/>
    <property type="project" value="TreeGrafter"/>
</dbReference>
<dbReference type="GO" id="GO:0090307">
    <property type="term" value="P:mitotic spindle assembly"/>
    <property type="evidence" value="ECO:0007669"/>
    <property type="project" value="TreeGrafter"/>
</dbReference>
<protein>
    <submittedName>
        <fullName evidence="14">ARM repeat-containing protein</fullName>
    </submittedName>
</protein>
<dbReference type="GO" id="GO:0008017">
    <property type="term" value="F:microtubule binding"/>
    <property type="evidence" value="ECO:0007669"/>
    <property type="project" value="TreeGrafter"/>
</dbReference>